<name>A0A3A1NIA1_9FLAO</name>
<organism evidence="2 3">
    <name type="scientific">Flagellimonas pelagia</name>
    <dbReference type="NCBI Taxonomy" id="2306998"/>
    <lineage>
        <taxon>Bacteria</taxon>
        <taxon>Pseudomonadati</taxon>
        <taxon>Bacteroidota</taxon>
        <taxon>Flavobacteriia</taxon>
        <taxon>Flavobacteriales</taxon>
        <taxon>Flavobacteriaceae</taxon>
        <taxon>Flagellimonas</taxon>
    </lineage>
</organism>
<accession>A0A3A1NIA1</accession>
<evidence type="ECO:0000313" key="3">
    <source>
        <dbReference type="Proteomes" id="UP000266691"/>
    </source>
</evidence>
<sequence length="163" mass="18801">MNPFSVLKRVSFKHILKGILLGLSRPLFIFPTLKATKDCMRVSTAHYGKLHHKNGPANAFRHALWNSMIAQRCFRWVKNQIKVLDWTKKVTDWHEEAFPNKALAKAMDLHNNAVGRFIFEQNPGKSEEEIIVILQKMTAKSTKIEEDTDLLVLKNQLVHILES</sequence>
<comment type="caution">
    <text evidence="2">The sequence shown here is derived from an EMBL/GenBank/DDBJ whole genome shotgun (WGS) entry which is preliminary data.</text>
</comment>
<proteinExistence type="predicted"/>
<evidence type="ECO:0000259" key="1">
    <source>
        <dbReference type="Pfam" id="PF22322"/>
    </source>
</evidence>
<dbReference type="InterPro" id="IPR054246">
    <property type="entry name" value="DUF6973"/>
</dbReference>
<reference evidence="2 3" key="1">
    <citation type="submission" date="2018-08" db="EMBL/GenBank/DDBJ databases">
        <title>Proposal of Muricauda 72 sp.nov. and Muricauda NH166 sp.nov., isolated from seawater.</title>
        <authorList>
            <person name="Cheng H."/>
            <person name="Wu Y.-H."/>
            <person name="Guo L.-L."/>
            <person name="Xu X.-W."/>
        </authorList>
    </citation>
    <scope>NUCLEOTIDE SEQUENCE [LARGE SCALE GENOMIC DNA]</scope>
    <source>
        <strain evidence="2 3">72</strain>
    </source>
</reference>
<dbReference type="Pfam" id="PF22322">
    <property type="entry name" value="DUF6973"/>
    <property type="match status" value="1"/>
</dbReference>
<dbReference type="RefSeq" id="WP_119647289.1">
    <property type="nucleotide sequence ID" value="NZ_QXFI01000025.1"/>
</dbReference>
<dbReference type="EMBL" id="QXFI01000025">
    <property type="protein sequence ID" value="RIV44508.1"/>
    <property type="molecule type" value="Genomic_DNA"/>
</dbReference>
<dbReference type="AlphaFoldDB" id="A0A3A1NIA1"/>
<feature type="domain" description="DUF6973" evidence="1">
    <location>
        <begin position="21"/>
        <end position="140"/>
    </location>
</feature>
<evidence type="ECO:0000313" key="2">
    <source>
        <dbReference type="EMBL" id="RIV44508.1"/>
    </source>
</evidence>
<gene>
    <name evidence="2" type="ORF">D2V05_09100</name>
</gene>
<dbReference type="Proteomes" id="UP000266691">
    <property type="component" value="Unassembled WGS sequence"/>
</dbReference>
<protein>
    <recommendedName>
        <fullName evidence="1">DUF6973 domain-containing protein</fullName>
    </recommendedName>
</protein>